<evidence type="ECO:0000313" key="3">
    <source>
        <dbReference type="Proteomes" id="UP001497453"/>
    </source>
</evidence>
<evidence type="ECO:0000256" key="1">
    <source>
        <dbReference type="SAM" id="MobiDB-lite"/>
    </source>
</evidence>
<name>A0ABP1CPT3_9APHY</name>
<dbReference type="EMBL" id="OZ037953">
    <property type="protein sequence ID" value="CAL1697698.1"/>
    <property type="molecule type" value="Genomic_DNA"/>
</dbReference>
<reference evidence="3" key="1">
    <citation type="submission" date="2024-04" db="EMBL/GenBank/DDBJ databases">
        <authorList>
            <person name="Shaw F."/>
            <person name="Minotto A."/>
        </authorList>
    </citation>
    <scope>NUCLEOTIDE SEQUENCE [LARGE SCALE GENOMIC DNA]</scope>
</reference>
<evidence type="ECO:0000313" key="2">
    <source>
        <dbReference type="EMBL" id="CAL1697698.1"/>
    </source>
</evidence>
<dbReference type="Proteomes" id="UP001497453">
    <property type="component" value="Chromosome 10"/>
</dbReference>
<organism evidence="2 3">
    <name type="scientific">Somion occarium</name>
    <dbReference type="NCBI Taxonomy" id="3059160"/>
    <lineage>
        <taxon>Eukaryota</taxon>
        <taxon>Fungi</taxon>
        <taxon>Dikarya</taxon>
        <taxon>Basidiomycota</taxon>
        <taxon>Agaricomycotina</taxon>
        <taxon>Agaricomycetes</taxon>
        <taxon>Polyporales</taxon>
        <taxon>Cerrenaceae</taxon>
        <taxon>Somion</taxon>
    </lineage>
</organism>
<keyword evidence="3" id="KW-1185">Reference proteome</keyword>
<gene>
    <name evidence="2" type="ORF">GFSPODELE1_LOCUS1801</name>
</gene>
<protein>
    <submittedName>
        <fullName evidence="2">Uncharacterized protein</fullName>
    </submittedName>
</protein>
<feature type="region of interest" description="Disordered" evidence="1">
    <location>
        <begin position="147"/>
        <end position="169"/>
    </location>
</feature>
<proteinExistence type="predicted"/>
<accession>A0ABP1CPT3</accession>
<feature type="region of interest" description="Disordered" evidence="1">
    <location>
        <begin position="291"/>
        <end position="311"/>
    </location>
</feature>
<sequence length="311" mass="35028">MVLIALSQEDNGRRPLLCTPTTVQKPCAGNVIHCSRQILTLLSYFIFQATTNGPTIGENQQGSPPCRGRIKCTGSQAALSNLPSAMEKLFDPAANLPLPLQRRIDSWKAHPPKSQFQVYGPLNAYLQGHKFLPNRFIVKPQALLREEDAGEPDDSDADSDAGDRSFDSQGVGVTDVRRYPDFIVCQYWGRGGIDNNNKWDVVRILIEVASKEEDNWALLRQVSDNLDRIGPERWRKRILGIAMIKNKACVLCNDPNSNKFRNLYGWISIFDPRFVEEINRIYTLSVETDGDVWAGDEDEDEDEDEDGDDDL</sequence>
<feature type="compositionally biased region" description="Acidic residues" evidence="1">
    <location>
        <begin position="148"/>
        <end position="160"/>
    </location>
</feature>